<keyword evidence="2" id="KW-0131">Cell cycle</keyword>
<organism evidence="7 8">
    <name type="scientific">Microvirgula aerodenitrificans</name>
    <dbReference type="NCBI Taxonomy" id="57480"/>
    <lineage>
        <taxon>Bacteria</taxon>
        <taxon>Pseudomonadati</taxon>
        <taxon>Pseudomonadota</taxon>
        <taxon>Betaproteobacteria</taxon>
        <taxon>Neisseriales</taxon>
        <taxon>Aquaspirillaceae</taxon>
        <taxon>Microvirgula</taxon>
    </lineage>
</organism>
<dbReference type="Pfam" id="PF13525">
    <property type="entry name" value="YfiO"/>
    <property type="match status" value="1"/>
</dbReference>
<dbReference type="GO" id="GO:0043093">
    <property type="term" value="P:FtsZ-dependent cytokinesis"/>
    <property type="evidence" value="ECO:0007669"/>
    <property type="project" value="UniProtKB-UniRule"/>
</dbReference>
<feature type="compositionally biased region" description="Low complexity" evidence="4">
    <location>
        <begin position="121"/>
        <end position="132"/>
    </location>
</feature>
<dbReference type="KEGG" id="maer:DAI18_05735"/>
<dbReference type="NCBIfam" id="TIGR02795">
    <property type="entry name" value="tol_pal_ybgF"/>
    <property type="match status" value="1"/>
</dbReference>
<dbReference type="InterPro" id="IPR039565">
    <property type="entry name" value="BamD-like"/>
</dbReference>
<evidence type="ECO:0000256" key="3">
    <source>
        <dbReference type="PROSITE-ProRule" id="PRU00339"/>
    </source>
</evidence>
<dbReference type="InterPro" id="IPR011990">
    <property type="entry name" value="TPR-like_helical_dom_sf"/>
</dbReference>
<feature type="region of interest" description="Disordered" evidence="4">
    <location>
        <begin position="117"/>
        <end position="151"/>
    </location>
</feature>
<dbReference type="STRING" id="1122240.GCA_000620105_01203"/>
<dbReference type="Gene3D" id="1.25.40.10">
    <property type="entry name" value="Tetratricopeptide repeat domain"/>
    <property type="match status" value="1"/>
</dbReference>
<evidence type="ECO:0000259" key="6">
    <source>
        <dbReference type="Pfam" id="PF16331"/>
    </source>
</evidence>
<feature type="domain" description="Outer membrane lipoprotein BamD-like" evidence="5">
    <location>
        <begin position="153"/>
        <end position="272"/>
    </location>
</feature>
<comment type="function">
    <text evidence="2">Mediates coordination of peptidoglycan synthesis and outer membrane constriction during cell division.</text>
</comment>
<comment type="similarity">
    <text evidence="2">Belongs to the CpoB family.</text>
</comment>
<evidence type="ECO:0000313" key="7">
    <source>
        <dbReference type="EMBL" id="AVY95982.1"/>
    </source>
</evidence>
<evidence type="ECO:0000256" key="2">
    <source>
        <dbReference type="HAMAP-Rule" id="MF_02066"/>
    </source>
</evidence>
<accession>A0A2S0PF44</accession>
<evidence type="ECO:0000313" key="8">
    <source>
        <dbReference type="Proteomes" id="UP000244173"/>
    </source>
</evidence>
<keyword evidence="2" id="KW-0574">Periplasm</keyword>
<keyword evidence="3" id="KW-0802">TPR repeat</keyword>
<dbReference type="Gene3D" id="1.20.5.110">
    <property type="match status" value="1"/>
</dbReference>
<dbReference type="InterPro" id="IPR032519">
    <property type="entry name" value="YbgF_tri"/>
</dbReference>
<feature type="compositionally biased region" description="Low complexity" evidence="4">
    <location>
        <begin position="140"/>
        <end position="151"/>
    </location>
</feature>
<dbReference type="HAMAP" id="MF_02066">
    <property type="entry name" value="CpoB"/>
    <property type="match status" value="1"/>
</dbReference>
<dbReference type="SMART" id="SM00028">
    <property type="entry name" value="TPR"/>
    <property type="match status" value="3"/>
</dbReference>
<feature type="repeat" description="TPR" evidence="3">
    <location>
        <begin position="188"/>
        <end position="221"/>
    </location>
</feature>
<dbReference type="InterPro" id="IPR034706">
    <property type="entry name" value="CpoB"/>
</dbReference>
<dbReference type="Pfam" id="PF16331">
    <property type="entry name" value="TolA_bind_tri"/>
    <property type="match status" value="1"/>
</dbReference>
<dbReference type="AlphaFoldDB" id="A0A2S0PF44"/>
<dbReference type="OrthoDB" id="8525418at2"/>
<sequence length="272" mass="30092">MRLWQHPGCSFLQRPYPPMIRRLPIALLPVLLAAGCASTTDLDVTRAQIVQQQQRLSQIETKISNDKLLDMINQVGSLQAEVAKLKGDVEVLNYNLQTTQKRQNDLYNDLDQRLTPLEGKTAATPAPGADSAARTDDGEAAAAPTPTADPVGAEYDKALAQLRNRNFKQAIPALKTFINANPTAKQTPDARYWLGVAYNAERQFQPAIDTYQRFIELSPTHARVPDAMRNIGGCQRDLGDTARAKSTWQQLIKKYPNSDAAQKAKQQLSALK</sequence>
<dbReference type="InterPro" id="IPR014162">
    <property type="entry name" value="CpoB_C"/>
</dbReference>
<evidence type="ECO:0000256" key="1">
    <source>
        <dbReference type="ARBA" id="ARBA00022729"/>
    </source>
</evidence>
<name>A0A2S0PF44_9NEIS</name>
<keyword evidence="8" id="KW-1185">Reference proteome</keyword>
<dbReference type="GO" id="GO:0030288">
    <property type="term" value="C:outer membrane-bounded periplasmic space"/>
    <property type="evidence" value="ECO:0007669"/>
    <property type="project" value="UniProtKB-UniRule"/>
</dbReference>
<keyword evidence="1 2" id="KW-0732">Signal</keyword>
<dbReference type="PROSITE" id="PS50005">
    <property type="entry name" value="TPR"/>
    <property type="match status" value="1"/>
</dbReference>
<dbReference type="SUPFAM" id="SSF48452">
    <property type="entry name" value="TPR-like"/>
    <property type="match status" value="1"/>
</dbReference>
<dbReference type="EMBL" id="CP028519">
    <property type="protein sequence ID" value="AVY95982.1"/>
    <property type="molecule type" value="Genomic_DNA"/>
</dbReference>
<dbReference type="InterPro" id="IPR019734">
    <property type="entry name" value="TPR_rpt"/>
</dbReference>
<comment type="subcellular location">
    <subcellularLocation>
        <location evidence="2">Periplasm</location>
    </subcellularLocation>
</comment>
<gene>
    <name evidence="7" type="primary">ygbF</name>
    <name evidence="2" type="synonym">cpoB</name>
    <name evidence="7" type="ORF">DAI18_05735</name>
</gene>
<feature type="domain" description="YbgF trimerisation" evidence="6">
    <location>
        <begin position="52"/>
        <end position="123"/>
    </location>
</feature>
<proteinExistence type="inferred from homology"/>
<protein>
    <recommendedName>
        <fullName evidence="2">Cell division coordinator CpoB</fullName>
    </recommendedName>
</protein>
<evidence type="ECO:0000256" key="4">
    <source>
        <dbReference type="SAM" id="MobiDB-lite"/>
    </source>
</evidence>
<dbReference type="GO" id="GO:0070206">
    <property type="term" value="P:protein trimerization"/>
    <property type="evidence" value="ECO:0007669"/>
    <property type="project" value="InterPro"/>
</dbReference>
<evidence type="ECO:0000259" key="5">
    <source>
        <dbReference type="Pfam" id="PF13525"/>
    </source>
</evidence>
<dbReference type="Proteomes" id="UP000244173">
    <property type="component" value="Chromosome"/>
</dbReference>
<keyword evidence="2" id="KW-0132">Cell division</keyword>
<reference evidence="7 8" key="1">
    <citation type="submission" date="2018-04" db="EMBL/GenBank/DDBJ databases">
        <title>Denitrifier Microvirgula.</title>
        <authorList>
            <person name="Anderson E."/>
            <person name="Jang J."/>
            <person name="Ishii S."/>
        </authorList>
    </citation>
    <scope>NUCLEOTIDE SEQUENCE [LARGE SCALE GENOMIC DNA]</scope>
    <source>
        <strain evidence="7 8">BE2.4</strain>
    </source>
</reference>